<sequence>MIESDHSEIEAEDMDRLQLSSTSVDDSSKKRPRDSEDEIDLSKKRQCLFNEQSEEILESENSEIISEKNNIERCYVKVEKYKLYQENQQSVQEISLSESDTDGKKKEKQGDNLKQKNERKTENNITLNKNSGEISIKEEIVENMDNSFQKSITNASMISIPENKKERTGDEIKEENGKTMTREENNKEDEMKKRHIAKKCTIDTEVVDGLELFVECASDREESSSESEDEKDVKPRPKTIIVNAEPNESELDCSSEEEKPDLQQIADTLKIKSEKSREKAAKKKGSRTSFSKLKISESEDSQNSNSDEDYSPRTKKKTTKSPATRKSITDKHRSVESKKKRGIRSSHPKNTECLMSDDEDMTAAEKANKTTEIKNGLQEELSNTESSNKDDESDNNSRKEERFVKSGKGSRSNDKVNKQIQKLKKYLKIAGVKVQSYNRIWADCRNNAAKVNRLKELLKKNGVSGKPSLEKCKRVREENEKIKEVSELDMSNIISEVASFDRRGDYVYTGNARGRVLVLDAETLNVKASYKITQGTASNTAVKSIEFARRGSCFLVNTADRVIRVYDSTEILACGKDGEPEPIQKLQDLVNKTMWKKCCFSGDGEYVCAGSARQHALYVWEKSIGNLVKILHGTKGELLLDVVWHPVRPIIASISSGVVSIWAQNQVENWSAFAPDFKELDENVEYEERESEFDLSDEDKSVVQGEEAQDEEIEVDVASIDRVAAFCSSDEETEDIGSLQFLPISPDVEDSEDNQVMAHEPPMKKHRSHDIDLQGAPTDETHPLLNKGKDKPTTKKGRPRLEYKKGK</sequence>
<feature type="region of interest" description="Disordered" evidence="5">
    <location>
        <begin position="1"/>
        <end position="45"/>
    </location>
</feature>
<feature type="region of interest" description="Disordered" evidence="5">
    <location>
        <begin position="87"/>
        <end position="134"/>
    </location>
</feature>
<dbReference type="AlphaFoldDB" id="A0A151I0S1"/>
<evidence type="ECO:0000256" key="5">
    <source>
        <dbReference type="SAM" id="MobiDB-lite"/>
    </source>
</evidence>
<feature type="compositionally biased region" description="Basic and acidic residues" evidence="5">
    <location>
        <begin position="101"/>
        <end position="122"/>
    </location>
</feature>
<feature type="compositionally biased region" description="Polar residues" evidence="5">
    <location>
        <begin position="123"/>
        <end position="133"/>
    </location>
</feature>
<dbReference type="PANTHER" id="PTHR44040:SF1">
    <property type="entry name" value="RETINOBLASTOMA-BINDING PROTEIN 5"/>
    <property type="match status" value="1"/>
</dbReference>
<keyword evidence="7" id="KW-1185">Reference proteome</keyword>
<evidence type="ECO:0000256" key="2">
    <source>
        <dbReference type="ARBA" id="ARBA00022574"/>
    </source>
</evidence>
<feature type="region of interest" description="Disordered" evidence="5">
    <location>
        <begin position="152"/>
        <end position="193"/>
    </location>
</feature>
<dbReference type="Proteomes" id="UP000078540">
    <property type="component" value="Unassembled WGS sequence"/>
</dbReference>
<evidence type="ECO:0000256" key="4">
    <source>
        <dbReference type="ARBA" id="ARBA00023242"/>
    </source>
</evidence>
<feature type="compositionally biased region" description="Basic and acidic residues" evidence="5">
    <location>
        <begin position="269"/>
        <end position="279"/>
    </location>
</feature>
<feature type="region of interest" description="Disordered" evidence="5">
    <location>
        <begin position="689"/>
        <end position="711"/>
    </location>
</feature>
<evidence type="ECO:0000313" key="6">
    <source>
        <dbReference type="EMBL" id="KYM79340.1"/>
    </source>
</evidence>
<keyword evidence="4" id="KW-0539">Nucleus</keyword>
<gene>
    <name evidence="6" type="ORF">ALC53_10235</name>
</gene>
<organism evidence="6 7">
    <name type="scientific">Atta colombica</name>
    <dbReference type="NCBI Taxonomy" id="520822"/>
    <lineage>
        <taxon>Eukaryota</taxon>
        <taxon>Metazoa</taxon>
        <taxon>Ecdysozoa</taxon>
        <taxon>Arthropoda</taxon>
        <taxon>Hexapoda</taxon>
        <taxon>Insecta</taxon>
        <taxon>Pterygota</taxon>
        <taxon>Neoptera</taxon>
        <taxon>Endopterygota</taxon>
        <taxon>Hymenoptera</taxon>
        <taxon>Apocrita</taxon>
        <taxon>Aculeata</taxon>
        <taxon>Formicoidea</taxon>
        <taxon>Formicidae</taxon>
        <taxon>Myrmicinae</taxon>
        <taxon>Atta</taxon>
    </lineage>
</organism>
<evidence type="ECO:0000313" key="7">
    <source>
        <dbReference type="Proteomes" id="UP000078540"/>
    </source>
</evidence>
<dbReference type="InterPro" id="IPR015943">
    <property type="entry name" value="WD40/YVTN_repeat-like_dom_sf"/>
</dbReference>
<reference evidence="6 7" key="1">
    <citation type="submission" date="2015-09" db="EMBL/GenBank/DDBJ databases">
        <title>Atta colombica WGS genome.</title>
        <authorList>
            <person name="Nygaard S."/>
            <person name="Hu H."/>
            <person name="Boomsma J."/>
            <person name="Zhang G."/>
        </authorList>
    </citation>
    <scope>NUCLEOTIDE SEQUENCE [LARGE SCALE GENOMIC DNA]</scope>
    <source>
        <strain evidence="6">Treedump-2</strain>
        <tissue evidence="6">Whole body</tissue>
    </source>
</reference>
<dbReference type="InterPro" id="IPR001680">
    <property type="entry name" value="WD40_rpt"/>
</dbReference>
<proteinExistence type="predicted"/>
<dbReference type="InterPro" id="IPR037850">
    <property type="entry name" value="RBBP5/Swd1"/>
</dbReference>
<feature type="region of interest" description="Disordered" evidence="5">
    <location>
        <begin position="746"/>
        <end position="807"/>
    </location>
</feature>
<dbReference type="EMBL" id="KQ976606">
    <property type="protein sequence ID" value="KYM79340.1"/>
    <property type="molecule type" value="Genomic_DNA"/>
</dbReference>
<feature type="compositionally biased region" description="Basic and acidic residues" evidence="5">
    <location>
        <begin position="387"/>
        <end position="404"/>
    </location>
</feature>
<name>A0A151I0S1_9HYME</name>
<evidence type="ECO:0000256" key="1">
    <source>
        <dbReference type="ARBA" id="ARBA00004123"/>
    </source>
</evidence>
<dbReference type="InterPro" id="IPR036322">
    <property type="entry name" value="WD40_repeat_dom_sf"/>
</dbReference>
<dbReference type="PANTHER" id="PTHR44040">
    <property type="entry name" value="RETINOBLASTOMA-BINDING PROTEIN 5"/>
    <property type="match status" value="1"/>
</dbReference>
<accession>A0A151I0S1</accession>
<feature type="region of interest" description="Disordered" evidence="5">
    <location>
        <begin position="217"/>
        <end position="417"/>
    </location>
</feature>
<dbReference type="GO" id="GO:0048188">
    <property type="term" value="C:Set1C/COMPASS complex"/>
    <property type="evidence" value="ECO:0007669"/>
    <property type="project" value="InterPro"/>
</dbReference>
<dbReference type="Gene3D" id="2.130.10.10">
    <property type="entry name" value="YVTN repeat-like/Quinoprotein amine dehydrogenase"/>
    <property type="match status" value="1"/>
</dbReference>
<feature type="compositionally biased region" description="Basic and acidic residues" evidence="5">
    <location>
        <begin position="327"/>
        <end position="337"/>
    </location>
</feature>
<evidence type="ECO:0000256" key="3">
    <source>
        <dbReference type="ARBA" id="ARBA00022737"/>
    </source>
</evidence>
<dbReference type="SUPFAM" id="SSF50978">
    <property type="entry name" value="WD40 repeat-like"/>
    <property type="match status" value="1"/>
</dbReference>
<keyword evidence="2" id="KW-0853">WD repeat</keyword>
<protein>
    <submittedName>
        <fullName evidence="6">Retinoblastoma-binding protein 5</fullName>
    </submittedName>
</protein>
<comment type="subcellular location">
    <subcellularLocation>
        <location evidence="1">Nucleus</location>
    </subcellularLocation>
</comment>
<keyword evidence="3" id="KW-0677">Repeat</keyword>
<feature type="compositionally biased region" description="Polar residues" evidence="5">
    <location>
        <begin position="87"/>
        <end position="98"/>
    </location>
</feature>
<feature type="compositionally biased region" description="Basic residues" evidence="5">
    <location>
        <begin position="338"/>
        <end position="347"/>
    </location>
</feature>
<dbReference type="STRING" id="520822.A0A151I0S1"/>
<feature type="compositionally biased region" description="Basic and acidic residues" evidence="5">
    <location>
        <begin position="162"/>
        <end position="192"/>
    </location>
</feature>
<dbReference type="SMART" id="SM00320">
    <property type="entry name" value="WD40"/>
    <property type="match status" value="3"/>
</dbReference>
<feature type="compositionally biased region" description="Basic and acidic residues" evidence="5">
    <location>
        <begin position="779"/>
        <end position="807"/>
    </location>
</feature>